<proteinExistence type="predicted"/>
<dbReference type="AlphaFoldDB" id="W1YKP7"/>
<organism evidence="2">
    <name type="scientific">human gut metagenome</name>
    <dbReference type="NCBI Taxonomy" id="408170"/>
    <lineage>
        <taxon>unclassified sequences</taxon>
        <taxon>metagenomes</taxon>
        <taxon>organismal metagenomes</taxon>
    </lineage>
</organism>
<dbReference type="EMBL" id="AZMM01003756">
    <property type="protein sequence ID" value="ETJ42275.1"/>
    <property type="molecule type" value="Genomic_DNA"/>
</dbReference>
<sequence>LDADTHHEYLDTYNKEGQVAYKAYLDAYKVYKQAKQDVDRLQENMSERARELDMLRYRGGEIEDAGL</sequence>
<evidence type="ECO:0000256" key="1">
    <source>
        <dbReference type="SAM" id="Coils"/>
    </source>
</evidence>
<evidence type="ECO:0000313" key="2">
    <source>
        <dbReference type="EMBL" id="ETJ42275.1"/>
    </source>
</evidence>
<keyword evidence="1" id="KW-0175">Coiled coil</keyword>
<comment type="caution">
    <text evidence="2">The sequence shown here is derived from an EMBL/GenBank/DDBJ whole genome shotgun (WGS) entry which is preliminary data.</text>
</comment>
<reference evidence="2" key="1">
    <citation type="submission" date="2013-12" db="EMBL/GenBank/DDBJ databases">
        <title>A Varibaculum cambriense genome reconstructed from a premature infant gut community with otherwise low bacterial novelty that shifts toward anaerobic metabolism during the third week of life.</title>
        <authorList>
            <person name="Brown C.T."/>
            <person name="Sharon I."/>
            <person name="Thomas B.C."/>
            <person name="Castelle C.J."/>
            <person name="Morowitz M.J."/>
            <person name="Banfield J.F."/>
        </authorList>
    </citation>
    <scope>NUCLEOTIDE SEQUENCE</scope>
</reference>
<name>W1YKP7_9ZZZZ</name>
<feature type="non-terminal residue" evidence="2">
    <location>
        <position position="1"/>
    </location>
</feature>
<dbReference type="SUPFAM" id="SSF52540">
    <property type="entry name" value="P-loop containing nucleoside triphosphate hydrolases"/>
    <property type="match status" value="1"/>
</dbReference>
<feature type="non-terminal residue" evidence="2">
    <location>
        <position position="67"/>
    </location>
</feature>
<protein>
    <submittedName>
        <fullName evidence="2">DNA repair protein RecN</fullName>
    </submittedName>
</protein>
<feature type="coiled-coil region" evidence="1">
    <location>
        <begin position="24"/>
        <end position="51"/>
    </location>
</feature>
<accession>W1YKP7</accession>
<dbReference type="InterPro" id="IPR027417">
    <property type="entry name" value="P-loop_NTPase"/>
</dbReference>
<gene>
    <name evidence="2" type="ORF">Q604_UNBC03756G0001</name>
</gene>